<organism evidence="3 4">
    <name type="scientific">Prosthecobacter debontii</name>
    <dbReference type="NCBI Taxonomy" id="48467"/>
    <lineage>
        <taxon>Bacteria</taxon>
        <taxon>Pseudomonadati</taxon>
        <taxon>Verrucomicrobiota</taxon>
        <taxon>Verrucomicrobiia</taxon>
        <taxon>Verrucomicrobiales</taxon>
        <taxon>Verrucomicrobiaceae</taxon>
        <taxon>Prosthecobacter</taxon>
    </lineage>
</organism>
<keyword evidence="2" id="KW-0812">Transmembrane</keyword>
<reference evidence="4" key="1">
    <citation type="submission" date="2017-02" db="EMBL/GenBank/DDBJ databases">
        <authorList>
            <person name="Varghese N."/>
            <person name="Submissions S."/>
        </authorList>
    </citation>
    <scope>NUCLEOTIDE SEQUENCE [LARGE SCALE GENOMIC DNA]</scope>
    <source>
        <strain evidence="4">ATCC 700200</strain>
    </source>
</reference>
<name>A0A1T4XRM8_9BACT</name>
<proteinExistence type="predicted"/>
<dbReference type="AlphaFoldDB" id="A0A1T4XRM8"/>
<dbReference type="OrthoDB" id="194555at2"/>
<dbReference type="STRING" id="48467.SAMN02745166_01852"/>
<feature type="transmembrane region" description="Helical" evidence="2">
    <location>
        <begin position="27"/>
        <end position="45"/>
    </location>
</feature>
<keyword evidence="4" id="KW-1185">Reference proteome</keyword>
<protein>
    <submittedName>
        <fullName evidence="3">Uncharacterized protein</fullName>
    </submittedName>
</protein>
<dbReference type="RefSeq" id="WP_078813039.1">
    <property type="nucleotide sequence ID" value="NZ_FUYE01000005.1"/>
</dbReference>
<dbReference type="EMBL" id="FUYE01000005">
    <property type="protein sequence ID" value="SKA92184.1"/>
    <property type="molecule type" value="Genomic_DNA"/>
</dbReference>
<evidence type="ECO:0000313" key="3">
    <source>
        <dbReference type="EMBL" id="SKA92184.1"/>
    </source>
</evidence>
<evidence type="ECO:0000256" key="1">
    <source>
        <dbReference type="SAM" id="MobiDB-lite"/>
    </source>
</evidence>
<evidence type="ECO:0000256" key="2">
    <source>
        <dbReference type="SAM" id="Phobius"/>
    </source>
</evidence>
<keyword evidence="2" id="KW-1133">Transmembrane helix</keyword>
<keyword evidence="2" id="KW-0472">Membrane</keyword>
<accession>A0A1T4XRM8</accession>
<evidence type="ECO:0000313" key="4">
    <source>
        <dbReference type="Proteomes" id="UP000190774"/>
    </source>
</evidence>
<gene>
    <name evidence="3" type="ORF">SAMN02745166_01852</name>
</gene>
<sequence>MTPVSEKPRASRNRRQEGILGLVAKKLSGAAVVVIAIAVLFYMLIHRLERSPPVQPEYDVNRKSAEAQPEQPEGKMASSLVEPQEMVQGIPDIESKRPLIEVALRGFFEAKNVEDKLAWSRDPLRVRPLMQKYYRRHRLAAKKVIGVGSCVSVQEKGHRLGYVQALFGPDDSVSLIIEEGEDGQIQADWESLVRFNEMEWGDFLRQKPETPTLFRVLATKHENRADGSHEWLELICPGQEFALKAFFDRKDPQFQPLLDQLQLGGWKRVPLTLRLCYSKHKSESDAACIAGSEGKGWLILTDRRS</sequence>
<feature type="region of interest" description="Disordered" evidence="1">
    <location>
        <begin position="55"/>
        <end position="79"/>
    </location>
</feature>
<dbReference type="Proteomes" id="UP000190774">
    <property type="component" value="Unassembled WGS sequence"/>
</dbReference>